<gene>
    <name evidence="2" type="ORF">SAMN05421748_14417</name>
</gene>
<evidence type="ECO:0000256" key="1">
    <source>
        <dbReference type="SAM" id="MobiDB-lite"/>
    </source>
</evidence>
<organism evidence="2 3">
    <name type="scientific">Paractinoplanes atraurantiacus</name>
    <dbReference type="NCBI Taxonomy" id="1036182"/>
    <lineage>
        <taxon>Bacteria</taxon>
        <taxon>Bacillati</taxon>
        <taxon>Actinomycetota</taxon>
        <taxon>Actinomycetes</taxon>
        <taxon>Micromonosporales</taxon>
        <taxon>Micromonosporaceae</taxon>
        <taxon>Paractinoplanes</taxon>
    </lineage>
</organism>
<evidence type="ECO:0000313" key="3">
    <source>
        <dbReference type="Proteomes" id="UP000219612"/>
    </source>
</evidence>
<dbReference type="RefSeq" id="WP_097328852.1">
    <property type="nucleotide sequence ID" value="NZ_OBDY01000044.1"/>
</dbReference>
<feature type="region of interest" description="Disordered" evidence="1">
    <location>
        <begin position="522"/>
        <end position="584"/>
    </location>
</feature>
<dbReference type="OrthoDB" id="3346906at2"/>
<keyword evidence="3" id="KW-1185">Reference proteome</keyword>
<reference evidence="2 3" key="1">
    <citation type="submission" date="2017-09" db="EMBL/GenBank/DDBJ databases">
        <authorList>
            <person name="Ehlers B."/>
            <person name="Leendertz F.H."/>
        </authorList>
    </citation>
    <scope>NUCLEOTIDE SEQUENCE [LARGE SCALE GENOMIC DNA]</scope>
    <source>
        <strain evidence="2 3">CGMCC 4.6857</strain>
    </source>
</reference>
<sequence length="818" mass="88409">MSGLPAPVSGPGLRPGWCYLCHQAGRGFVPVADPVAGRVCRDHLRLLAPRPVLPGQMTLVDVAAVPPALRARYVTGEQELCSACVTAGVPHPRLGVSQRSPGETAPLCLTCWRARTDRARRRGRRRGLTAEQSGWVADLRARLACEVCGRVDGAGDCWRCGEQVTYLAAARAVHAQDLAQLAAARERVDEHAAGHALALERVGRAQRRLQEAIVWRERVQRVVAALPRLTRSGSRGRLQVARGETGWARAWWLLTDYLARDAADRQKRGLSARGRPPQIPLVVGVMAIAASYESGRRSMRGQDWTTVFAGVSPRTVTNGWARAVELGCAELVEPGRILTVEERRELGRHRQRAVYDFAQLHRSPVADVQPYLGPAAEVLARLLGRAMRVVDEYQGAVEEAIAAVAAVEAELLDAQAWLAEQDRDELALQAEVDPAGWAEQAGRAARAALQARARATRAAAPPADFRARADALWAARTARQAATDATDRTLEQARRMDIFCHQPRRGLGRTLSSGQWWGLARKSSRVTVAGGRRPDGRGEEQRRGASRPSPTRGGRHLVSPSQSPRTPTGRYPASPRRSGGSAAPQWAKELVAGIARRWECVSRFLGDADDGRRATRLVARERGLRRHQLAVTLAAQLSPDWAGHAEQLVQLVERYAGVHSIIAAGDAHSPLAYIKRMLHRALTNPAAVVPWHSPVRLAYERDVLAEQLNAAAMRSAELRAELGGQEAAAAADRGGDRTGLAAARAAAAAAARRQAPSRRSVLAGPQDADRLAGARAELDARARAGRPRPQQLDEAAWTEPVAQPGAGLPAGWQAGDGR</sequence>
<feature type="region of interest" description="Disordered" evidence="1">
    <location>
        <begin position="775"/>
        <end position="818"/>
    </location>
</feature>
<proteinExistence type="predicted"/>
<dbReference type="AlphaFoldDB" id="A0A285KJL8"/>
<feature type="compositionally biased region" description="Basic and acidic residues" evidence="1">
    <location>
        <begin position="532"/>
        <end position="543"/>
    </location>
</feature>
<accession>A0A285KJL8</accession>
<dbReference type="Proteomes" id="UP000219612">
    <property type="component" value="Unassembled WGS sequence"/>
</dbReference>
<evidence type="ECO:0000313" key="2">
    <source>
        <dbReference type="EMBL" id="SNY72798.1"/>
    </source>
</evidence>
<name>A0A285KJL8_9ACTN</name>
<protein>
    <submittedName>
        <fullName evidence="2">Uncharacterized protein</fullName>
    </submittedName>
</protein>
<dbReference type="EMBL" id="OBDY01000044">
    <property type="protein sequence ID" value="SNY72798.1"/>
    <property type="molecule type" value="Genomic_DNA"/>
</dbReference>